<proteinExistence type="predicted"/>
<reference evidence="2 3" key="1">
    <citation type="submission" date="2019-02" db="EMBL/GenBank/DDBJ databases">
        <title>Deep-cultivation of Planctomycetes and their phenomic and genomic characterization uncovers novel biology.</title>
        <authorList>
            <person name="Wiegand S."/>
            <person name="Jogler M."/>
            <person name="Boedeker C."/>
            <person name="Pinto D."/>
            <person name="Vollmers J."/>
            <person name="Rivas-Marin E."/>
            <person name="Kohn T."/>
            <person name="Peeters S.H."/>
            <person name="Heuer A."/>
            <person name="Rast P."/>
            <person name="Oberbeckmann S."/>
            <person name="Bunk B."/>
            <person name="Jeske O."/>
            <person name="Meyerdierks A."/>
            <person name="Storesund J.E."/>
            <person name="Kallscheuer N."/>
            <person name="Luecker S."/>
            <person name="Lage O.M."/>
            <person name="Pohl T."/>
            <person name="Merkel B.J."/>
            <person name="Hornburger P."/>
            <person name="Mueller R.-W."/>
            <person name="Bruemmer F."/>
            <person name="Labrenz M."/>
            <person name="Spormann A.M."/>
            <person name="Op den Camp H."/>
            <person name="Overmann J."/>
            <person name="Amann R."/>
            <person name="Jetten M.S.M."/>
            <person name="Mascher T."/>
            <person name="Medema M.H."/>
            <person name="Devos D.P."/>
            <person name="Kaster A.-K."/>
            <person name="Ovreas L."/>
            <person name="Rohde M."/>
            <person name="Galperin M.Y."/>
            <person name="Jogler C."/>
        </authorList>
    </citation>
    <scope>NUCLEOTIDE SEQUENCE [LARGE SCALE GENOMIC DNA]</scope>
    <source>
        <strain evidence="2 3">Mal52</strain>
    </source>
</reference>
<gene>
    <name evidence="2" type="ORF">Mal52_16140</name>
</gene>
<evidence type="ECO:0000313" key="2">
    <source>
        <dbReference type="EMBL" id="QDU43142.1"/>
    </source>
</evidence>
<dbReference type="EMBL" id="CP036276">
    <property type="protein sequence ID" value="QDU43142.1"/>
    <property type="molecule type" value="Genomic_DNA"/>
</dbReference>
<protein>
    <recommendedName>
        <fullName evidence="4">Secreted protein</fullName>
    </recommendedName>
</protein>
<accession>A0A517ZKX4</accession>
<dbReference type="RefSeq" id="WP_145375226.1">
    <property type="nucleotide sequence ID" value="NZ_CP036276.1"/>
</dbReference>
<dbReference type="KEGG" id="sdyn:Mal52_16140"/>
<keyword evidence="1" id="KW-0732">Signal</keyword>
<feature type="signal peptide" evidence="1">
    <location>
        <begin position="1"/>
        <end position="22"/>
    </location>
</feature>
<organism evidence="2 3">
    <name type="scientific">Symmachiella dynata</name>
    <dbReference type="NCBI Taxonomy" id="2527995"/>
    <lineage>
        <taxon>Bacteria</taxon>
        <taxon>Pseudomonadati</taxon>
        <taxon>Planctomycetota</taxon>
        <taxon>Planctomycetia</taxon>
        <taxon>Planctomycetales</taxon>
        <taxon>Planctomycetaceae</taxon>
        <taxon>Symmachiella</taxon>
    </lineage>
</organism>
<name>A0A517ZKX4_9PLAN</name>
<evidence type="ECO:0000313" key="3">
    <source>
        <dbReference type="Proteomes" id="UP000319383"/>
    </source>
</evidence>
<dbReference type="AlphaFoldDB" id="A0A517ZKX4"/>
<feature type="chain" id="PRO_5021778805" description="Secreted protein" evidence="1">
    <location>
        <begin position="23"/>
        <end position="66"/>
    </location>
</feature>
<dbReference type="Proteomes" id="UP000319383">
    <property type="component" value="Chromosome"/>
</dbReference>
<sequence precursor="true">MRIRQCLPLCALAALMFGSVVGCESGQLLNRGEGPSSDHYLFSVEDPVPGDAWNTREDDEKRSYCY</sequence>
<evidence type="ECO:0008006" key="4">
    <source>
        <dbReference type="Google" id="ProtNLM"/>
    </source>
</evidence>
<keyword evidence="3" id="KW-1185">Reference proteome</keyword>
<dbReference type="PROSITE" id="PS51257">
    <property type="entry name" value="PROKAR_LIPOPROTEIN"/>
    <property type="match status" value="1"/>
</dbReference>
<evidence type="ECO:0000256" key="1">
    <source>
        <dbReference type="SAM" id="SignalP"/>
    </source>
</evidence>